<evidence type="ECO:0000256" key="2">
    <source>
        <dbReference type="ARBA" id="ARBA00022980"/>
    </source>
</evidence>
<organism evidence="5">
    <name type="scientific">hydrothermal vent metagenome</name>
    <dbReference type="NCBI Taxonomy" id="652676"/>
    <lineage>
        <taxon>unclassified sequences</taxon>
        <taxon>metagenomes</taxon>
        <taxon>ecological metagenomes</taxon>
    </lineage>
</organism>
<dbReference type="CDD" id="cd05797">
    <property type="entry name" value="Ribosomal_L10"/>
    <property type="match status" value="1"/>
</dbReference>
<feature type="region of interest" description="Disordered" evidence="4">
    <location>
        <begin position="171"/>
        <end position="225"/>
    </location>
</feature>
<dbReference type="Gene3D" id="6.10.250.290">
    <property type="match status" value="1"/>
</dbReference>
<sequence>MPRPEKVQAVAELKERFENARAVFLAEYAGLSVKEQQELRRGLRESGAEFKVTKMTLTRLATADLKIEGLDDLLLGPTGLAFADGDAVAAAKVLDQFASEHEALKVKGGLLGADLLTPERIAALAKLPGRQELLAMILGTARAPLSNMARLLAAMPANAASMIQQLIEKRQAAGEESPAVADSAEDTADDSISQEDPAEEPTTDDTASEVVADEAAPEVVADEAA</sequence>
<proteinExistence type="inferred from homology"/>
<evidence type="ECO:0000256" key="4">
    <source>
        <dbReference type="SAM" id="MobiDB-lite"/>
    </source>
</evidence>
<comment type="similarity">
    <text evidence="1">Belongs to the universal ribosomal protein uL10 family.</text>
</comment>
<dbReference type="NCBIfam" id="NF000955">
    <property type="entry name" value="PRK00099.1-1"/>
    <property type="match status" value="1"/>
</dbReference>
<dbReference type="InterPro" id="IPR043141">
    <property type="entry name" value="Ribosomal_uL10-like_sf"/>
</dbReference>
<gene>
    <name evidence="5" type="ORF">MNBD_ACTINO02-1788</name>
</gene>
<dbReference type="Gene3D" id="3.30.70.1730">
    <property type="match status" value="1"/>
</dbReference>
<dbReference type="PANTHER" id="PTHR11560">
    <property type="entry name" value="39S RIBOSOMAL PROTEIN L10, MITOCHONDRIAL"/>
    <property type="match status" value="1"/>
</dbReference>
<dbReference type="InterPro" id="IPR001790">
    <property type="entry name" value="Ribosomal_uL10"/>
</dbReference>
<name>A0A3B0SNB1_9ZZZZ</name>
<keyword evidence="3" id="KW-0687">Ribonucleoprotein</keyword>
<feature type="non-terminal residue" evidence="5">
    <location>
        <position position="225"/>
    </location>
</feature>
<protein>
    <submittedName>
        <fullName evidence="5">LSU ribosomal protein L10p (P0)</fullName>
    </submittedName>
</protein>
<evidence type="ECO:0000313" key="5">
    <source>
        <dbReference type="EMBL" id="VAW05930.1"/>
    </source>
</evidence>
<reference evidence="5" key="1">
    <citation type="submission" date="2018-06" db="EMBL/GenBank/DDBJ databases">
        <authorList>
            <person name="Zhirakovskaya E."/>
        </authorList>
    </citation>
    <scope>NUCLEOTIDE SEQUENCE</scope>
</reference>
<dbReference type="InterPro" id="IPR047865">
    <property type="entry name" value="Ribosomal_uL10_bac_type"/>
</dbReference>
<dbReference type="GO" id="GO:1990904">
    <property type="term" value="C:ribonucleoprotein complex"/>
    <property type="evidence" value="ECO:0007669"/>
    <property type="project" value="UniProtKB-KW"/>
</dbReference>
<dbReference type="SUPFAM" id="SSF160369">
    <property type="entry name" value="Ribosomal protein L10-like"/>
    <property type="match status" value="1"/>
</dbReference>
<dbReference type="GO" id="GO:0005840">
    <property type="term" value="C:ribosome"/>
    <property type="evidence" value="ECO:0007669"/>
    <property type="project" value="UniProtKB-KW"/>
</dbReference>
<dbReference type="AlphaFoldDB" id="A0A3B0SNB1"/>
<dbReference type="EMBL" id="UOEK01000331">
    <property type="protein sequence ID" value="VAW05930.1"/>
    <property type="molecule type" value="Genomic_DNA"/>
</dbReference>
<evidence type="ECO:0000256" key="3">
    <source>
        <dbReference type="ARBA" id="ARBA00023274"/>
    </source>
</evidence>
<evidence type="ECO:0000256" key="1">
    <source>
        <dbReference type="ARBA" id="ARBA00008889"/>
    </source>
</evidence>
<keyword evidence="2 5" id="KW-0689">Ribosomal protein</keyword>
<dbReference type="HAMAP" id="MF_00362">
    <property type="entry name" value="Ribosomal_uL10"/>
    <property type="match status" value="1"/>
</dbReference>
<feature type="compositionally biased region" description="Acidic residues" evidence="4">
    <location>
        <begin position="183"/>
        <end position="225"/>
    </location>
</feature>
<dbReference type="InterPro" id="IPR022973">
    <property type="entry name" value="Ribosomal_uL10_bac"/>
</dbReference>
<accession>A0A3B0SNB1</accession>
<dbReference type="Pfam" id="PF00466">
    <property type="entry name" value="Ribosomal_L10"/>
    <property type="match status" value="1"/>
</dbReference>